<feature type="transmembrane region" description="Helical" evidence="5">
    <location>
        <begin position="304"/>
        <end position="322"/>
    </location>
</feature>
<dbReference type="InterPro" id="IPR036259">
    <property type="entry name" value="MFS_trans_sf"/>
</dbReference>
<dbReference type="Gene3D" id="1.20.1250.20">
    <property type="entry name" value="MFS general substrate transporter like domains"/>
    <property type="match status" value="1"/>
</dbReference>
<dbReference type="InterPro" id="IPR020846">
    <property type="entry name" value="MFS_dom"/>
</dbReference>
<comment type="subcellular location">
    <subcellularLocation>
        <location evidence="1">Membrane</location>
        <topology evidence="1">Multi-pass membrane protein</topology>
    </subcellularLocation>
</comment>
<dbReference type="AlphaFoldDB" id="A0A6J6ZU16"/>
<evidence type="ECO:0000256" key="5">
    <source>
        <dbReference type="SAM" id="Phobius"/>
    </source>
</evidence>
<evidence type="ECO:0000256" key="4">
    <source>
        <dbReference type="ARBA" id="ARBA00023136"/>
    </source>
</evidence>
<feature type="transmembrane region" description="Helical" evidence="5">
    <location>
        <begin position="360"/>
        <end position="384"/>
    </location>
</feature>
<feature type="transmembrane region" description="Helical" evidence="5">
    <location>
        <begin position="267"/>
        <end position="292"/>
    </location>
</feature>
<reference evidence="8" key="1">
    <citation type="submission" date="2020-05" db="EMBL/GenBank/DDBJ databases">
        <authorList>
            <person name="Chiriac C."/>
            <person name="Salcher M."/>
            <person name="Ghai R."/>
            <person name="Kavagutti S V."/>
        </authorList>
    </citation>
    <scope>NUCLEOTIDE SEQUENCE</scope>
</reference>
<evidence type="ECO:0000256" key="1">
    <source>
        <dbReference type="ARBA" id="ARBA00004141"/>
    </source>
</evidence>
<organism evidence="8">
    <name type="scientific">freshwater metagenome</name>
    <dbReference type="NCBI Taxonomy" id="449393"/>
    <lineage>
        <taxon>unclassified sequences</taxon>
        <taxon>metagenomes</taxon>
        <taxon>ecological metagenomes</taxon>
    </lineage>
</organism>
<dbReference type="GO" id="GO:0022857">
    <property type="term" value="F:transmembrane transporter activity"/>
    <property type="evidence" value="ECO:0007669"/>
    <property type="project" value="InterPro"/>
</dbReference>
<keyword evidence="3 5" id="KW-1133">Transmembrane helix</keyword>
<proteinExistence type="predicted"/>
<dbReference type="EMBL" id="CAEZYR010000170">
    <property type="protein sequence ID" value="CAB4769335.1"/>
    <property type="molecule type" value="Genomic_DNA"/>
</dbReference>
<feature type="transmembrane region" description="Helical" evidence="5">
    <location>
        <begin position="474"/>
        <end position="491"/>
    </location>
</feature>
<evidence type="ECO:0000259" key="6">
    <source>
        <dbReference type="PROSITE" id="PS50850"/>
    </source>
</evidence>
<dbReference type="PROSITE" id="PS50850">
    <property type="entry name" value="MFS"/>
    <property type="match status" value="1"/>
</dbReference>
<keyword evidence="4 5" id="KW-0472">Membrane</keyword>
<protein>
    <submittedName>
        <fullName evidence="8">Unannotated protein</fullName>
    </submittedName>
</protein>
<dbReference type="Gene3D" id="1.20.1720.10">
    <property type="entry name" value="Multidrug resistance protein D"/>
    <property type="match status" value="1"/>
</dbReference>
<evidence type="ECO:0000313" key="9">
    <source>
        <dbReference type="EMBL" id="CAB4941606.1"/>
    </source>
</evidence>
<feature type="transmembrane region" description="Helical" evidence="5">
    <location>
        <begin position="227"/>
        <end position="247"/>
    </location>
</feature>
<dbReference type="SUPFAM" id="SSF103473">
    <property type="entry name" value="MFS general substrate transporter"/>
    <property type="match status" value="1"/>
</dbReference>
<feature type="domain" description="Major facilitator superfamily (MFS) profile" evidence="6">
    <location>
        <begin position="12"/>
        <end position="496"/>
    </location>
</feature>
<dbReference type="EMBL" id="CAFABA010000026">
    <property type="protein sequence ID" value="CAB4823951.1"/>
    <property type="molecule type" value="Genomic_DNA"/>
</dbReference>
<keyword evidence="2 5" id="KW-0812">Transmembrane</keyword>
<name>A0A6J6ZU16_9ZZZZ</name>
<gene>
    <name evidence="7" type="ORF">UFOPK2754_03006</name>
    <name evidence="8" type="ORF">UFOPK3139_00887</name>
    <name evidence="9" type="ORF">UFOPK3543_03289</name>
</gene>
<dbReference type="Pfam" id="PF07690">
    <property type="entry name" value="MFS_1"/>
    <property type="match status" value="1"/>
</dbReference>
<dbReference type="PANTHER" id="PTHR23501:SF197">
    <property type="entry name" value="COMD"/>
    <property type="match status" value="1"/>
</dbReference>
<feature type="transmembrane region" description="Helical" evidence="5">
    <location>
        <begin position="50"/>
        <end position="69"/>
    </location>
</feature>
<feature type="transmembrane region" description="Helical" evidence="5">
    <location>
        <begin position="200"/>
        <end position="221"/>
    </location>
</feature>
<feature type="transmembrane region" description="Helical" evidence="5">
    <location>
        <begin position="16"/>
        <end position="38"/>
    </location>
</feature>
<evidence type="ECO:0000256" key="3">
    <source>
        <dbReference type="ARBA" id="ARBA00022989"/>
    </source>
</evidence>
<accession>A0A6J6ZU16</accession>
<feature type="transmembrane region" description="Helical" evidence="5">
    <location>
        <begin position="405"/>
        <end position="427"/>
    </location>
</feature>
<evidence type="ECO:0000256" key="2">
    <source>
        <dbReference type="ARBA" id="ARBA00022692"/>
    </source>
</evidence>
<sequence>MSSGGEASAHESNLNVVIVGLMLAMSLPAFDLLILATAAKAVNEDIGGNVAWMFISFQITLVASMPLYGKLGDIYGRKRTFQISVVLFVLASVLCGLVTSSAQLIIARGLQGAAGGGITGQTQAVLADIVPPRERGRVAWVAPTVWVVAGMSGPFIGGFFVDYLSWRWIFFINAPLGGLAFFCIGYGFRAARTTIARSIDYAGAIFIVAAVSLLSFVASAGGDLYPWTSPFLLASALAGALFSWLFVWQERRAPEPLFPMHLAGNRIIRVCVGTTFCIGAANFGIAIFLPLFQQIVNGASATKAGLTVLPTSVGIVISTTIVGKLVSRTGKYRWYPLLGVTVFSGGIYLLSILGRGSPDWQVYGSTFVVGLGSGVASPIIMIAMQNAVRHEELGVVSSLAMFSRTIGQVFGPALGSSLLIARFGTYFRRETDPDTYRSLGLREVRPESKPIGALAEPIRSHAIDAFRHAVNDSFRLATVFALLGIVIACFMRSAPLRSSVVTEPRDVR</sequence>
<dbReference type="PANTHER" id="PTHR23501">
    <property type="entry name" value="MAJOR FACILITATOR SUPERFAMILY"/>
    <property type="match status" value="1"/>
</dbReference>
<feature type="transmembrane region" description="Helical" evidence="5">
    <location>
        <begin position="334"/>
        <end position="354"/>
    </location>
</feature>
<feature type="transmembrane region" description="Helical" evidence="5">
    <location>
        <begin position="166"/>
        <end position="188"/>
    </location>
</feature>
<dbReference type="CDD" id="cd17502">
    <property type="entry name" value="MFS_Azr1_MDR_like"/>
    <property type="match status" value="1"/>
</dbReference>
<feature type="transmembrane region" description="Helical" evidence="5">
    <location>
        <begin position="81"/>
        <end position="99"/>
    </location>
</feature>
<dbReference type="InterPro" id="IPR011701">
    <property type="entry name" value="MFS"/>
</dbReference>
<evidence type="ECO:0000313" key="8">
    <source>
        <dbReference type="EMBL" id="CAB4823951.1"/>
    </source>
</evidence>
<dbReference type="GO" id="GO:0005886">
    <property type="term" value="C:plasma membrane"/>
    <property type="evidence" value="ECO:0007669"/>
    <property type="project" value="TreeGrafter"/>
</dbReference>
<evidence type="ECO:0000313" key="7">
    <source>
        <dbReference type="EMBL" id="CAB4769335.1"/>
    </source>
</evidence>
<dbReference type="EMBL" id="CAFBMH010000241">
    <property type="protein sequence ID" value="CAB4941606.1"/>
    <property type="molecule type" value="Genomic_DNA"/>
</dbReference>